<dbReference type="AlphaFoldDB" id="A0A4U1EYU6"/>
<name>A0A4U1EYU6_MONMO</name>
<dbReference type="Proteomes" id="UP000308365">
    <property type="component" value="Unassembled WGS sequence"/>
</dbReference>
<feature type="region of interest" description="Disordered" evidence="1">
    <location>
        <begin position="29"/>
        <end position="61"/>
    </location>
</feature>
<feature type="non-terminal residue" evidence="2">
    <location>
        <position position="1"/>
    </location>
</feature>
<evidence type="ECO:0008006" key="4">
    <source>
        <dbReference type="Google" id="ProtNLM"/>
    </source>
</evidence>
<comment type="caution">
    <text evidence="2">The sequence shown here is derived from an EMBL/GenBank/DDBJ whole genome shotgun (WGS) entry which is preliminary data.</text>
</comment>
<gene>
    <name evidence="2" type="ORF">EI555_014423</name>
</gene>
<evidence type="ECO:0000256" key="1">
    <source>
        <dbReference type="SAM" id="MobiDB-lite"/>
    </source>
</evidence>
<feature type="region of interest" description="Disordered" evidence="1">
    <location>
        <begin position="128"/>
        <end position="157"/>
    </location>
</feature>
<organism evidence="2 3">
    <name type="scientific">Monodon monoceros</name>
    <name type="common">Narwhal</name>
    <name type="synonym">Ceratodon monodon</name>
    <dbReference type="NCBI Taxonomy" id="40151"/>
    <lineage>
        <taxon>Eukaryota</taxon>
        <taxon>Metazoa</taxon>
        <taxon>Chordata</taxon>
        <taxon>Craniata</taxon>
        <taxon>Vertebrata</taxon>
        <taxon>Euteleostomi</taxon>
        <taxon>Mammalia</taxon>
        <taxon>Eutheria</taxon>
        <taxon>Laurasiatheria</taxon>
        <taxon>Artiodactyla</taxon>
        <taxon>Whippomorpha</taxon>
        <taxon>Cetacea</taxon>
        <taxon>Odontoceti</taxon>
        <taxon>Monodontidae</taxon>
        <taxon>Monodon</taxon>
    </lineage>
</organism>
<sequence>RYSKELDLKWSSHWSLVVVKAKNCRLEKKRGVGGKGKGRRPEEEQEGLSRRQQGRKGGMTASGLNVTFTIQLFMHGKEVGSLVRKNRESVKKMCGESVVHINVTTLAGPMNAILKAFAMITDALEEDVSTTAQLPADPGHPEPGAQGQVAENKSPDSTEQAIITAGVGQAIIECVQQACPFVIANPVEGSTVRLVTVTGSAASISLLPYQIVWLSSETGGTGSR</sequence>
<dbReference type="EMBL" id="RWIC01000615">
    <property type="protein sequence ID" value="TKC41667.1"/>
    <property type="molecule type" value="Genomic_DNA"/>
</dbReference>
<evidence type="ECO:0000313" key="3">
    <source>
        <dbReference type="Proteomes" id="UP000308365"/>
    </source>
</evidence>
<evidence type="ECO:0000313" key="2">
    <source>
        <dbReference type="EMBL" id="TKC41667.1"/>
    </source>
</evidence>
<accession>A0A4U1EYU6</accession>
<reference evidence="3" key="1">
    <citation type="journal article" date="2019" name="IScience">
        <title>Narwhal Genome Reveals Long-Term Low Genetic Diversity despite Current Large Abundance Size.</title>
        <authorList>
            <person name="Westbury M.V."/>
            <person name="Petersen B."/>
            <person name="Garde E."/>
            <person name="Heide-Jorgensen M.P."/>
            <person name="Lorenzen E.D."/>
        </authorList>
    </citation>
    <scope>NUCLEOTIDE SEQUENCE [LARGE SCALE GENOMIC DNA]</scope>
</reference>
<proteinExistence type="predicted"/>
<protein>
    <recommendedName>
        <fullName evidence="4">K Homology domain-containing protein</fullName>
    </recommendedName>
</protein>